<dbReference type="AlphaFoldDB" id="A0AA40JZR3"/>
<feature type="compositionally biased region" description="Low complexity" evidence="1">
    <location>
        <begin position="113"/>
        <end position="124"/>
    </location>
</feature>
<feature type="region of interest" description="Disordered" evidence="1">
    <location>
        <begin position="66"/>
        <end position="185"/>
    </location>
</feature>
<dbReference type="Proteomes" id="UP001172155">
    <property type="component" value="Unassembled WGS sequence"/>
</dbReference>
<feature type="compositionally biased region" description="Basic and acidic residues" evidence="1">
    <location>
        <begin position="156"/>
        <end position="170"/>
    </location>
</feature>
<keyword evidence="3" id="KW-1185">Reference proteome</keyword>
<sequence>MSDLTTILPGFDIRPYLSLIPSLERHQVTTAELVTVDAVLIAKRSRLPILNVKRLCADVLDALQHDPAVPGDKSKKRIQDPAQQEARRRIRERVWENLGQTKAQQGRQGEHSPLPQTQTQTLPPHQVRLSQIPRQSTPRPAGQQRRKPHAQPHVQRHAELQARQDARRQSQEPPSSLSNPPQESR</sequence>
<protein>
    <submittedName>
        <fullName evidence="2">Uncharacterized protein</fullName>
    </submittedName>
</protein>
<name>A0AA40JZR3_9PEZI</name>
<evidence type="ECO:0000313" key="3">
    <source>
        <dbReference type="Proteomes" id="UP001172155"/>
    </source>
</evidence>
<feature type="compositionally biased region" description="Polar residues" evidence="1">
    <location>
        <begin position="171"/>
        <end position="185"/>
    </location>
</feature>
<proteinExistence type="predicted"/>
<accession>A0AA40JZR3</accession>
<feature type="compositionally biased region" description="Polar residues" evidence="1">
    <location>
        <begin position="128"/>
        <end position="138"/>
    </location>
</feature>
<feature type="compositionally biased region" description="Polar residues" evidence="1">
    <location>
        <begin position="98"/>
        <end position="107"/>
    </location>
</feature>
<gene>
    <name evidence="2" type="ORF">B0T18DRAFT_219208</name>
</gene>
<reference evidence="2" key="1">
    <citation type="submission" date="2023-06" db="EMBL/GenBank/DDBJ databases">
        <title>Genome-scale phylogeny and comparative genomics of the fungal order Sordariales.</title>
        <authorList>
            <consortium name="Lawrence Berkeley National Laboratory"/>
            <person name="Hensen N."/>
            <person name="Bonometti L."/>
            <person name="Westerberg I."/>
            <person name="Brannstrom I.O."/>
            <person name="Guillou S."/>
            <person name="Cros-Aarteil S."/>
            <person name="Calhoun S."/>
            <person name="Haridas S."/>
            <person name="Kuo A."/>
            <person name="Mondo S."/>
            <person name="Pangilinan J."/>
            <person name="Riley R."/>
            <person name="LaButti K."/>
            <person name="Andreopoulos B."/>
            <person name="Lipzen A."/>
            <person name="Chen C."/>
            <person name="Yanf M."/>
            <person name="Daum C."/>
            <person name="Ng V."/>
            <person name="Clum A."/>
            <person name="Steindorff A."/>
            <person name="Ohm R."/>
            <person name="Martin F."/>
            <person name="Silar P."/>
            <person name="Natvig D."/>
            <person name="Lalanne C."/>
            <person name="Gautier V."/>
            <person name="Ament-velasquez S.L."/>
            <person name="Kruys A."/>
            <person name="Hutchinson M.I."/>
            <person name="Powell A.J."/>
            <person name="Barry K."/>
            <person name="Miller A.N."/>
            <person name="Grigoriev I.V."/>
            <person name="Debuchy R."/>
            <person name="Gladieux P."/>
            <person name="Thoren M.H."/>
            <person name="Johannesson H."/>
        </authorList>
    </citation>
    <scope>NUCLEOTIDE SEQUENCE</scope>
    <source>
        <strain evidence="2">SMH3187-1</strain>
    </source>
</reference>
<dbReference type="EMBL" id="JAUKUD010000006">
    <property type="protein sequence ID" value="KAK0740878.1"/>
    <property type="molecule type" value="Genomic_DNA"/>
</dbReference>
<evidence type="ECO:0000256" key="1">
    <source>
        <dbReference type="SAM" id="MobiDB-lite"/>
    </source>
</evidence>
<evidence type="ECO:0000313" key="2">
    <source>
        <dbReference type="EMBL" id="KAK0740878.1"/>
    </source>
</evidence>
<organism evidence="2 3">
    <name type="scientific">Schizothecium vesticola</name>
    <dbReference type="NCBI Taxonomy" id="314040"/>
    <lineage>
        <taxon>Eukaryota</taxon>
        <taxon>Fungi</taxon>
        <taxon>Dikarya</taxon>
        <taxon>Ascomycota</taxon>
        <taxon>Pezizomycotina</taxon>
        <taxon>Sordariomycetes</taxon>
        <taxon>Sordariomycetidae</taxon>
        <taxon>Sordariales</taxon>
        <taxon>Schizotheciaceae</taxon>
        <taxon>Schizothecium</taxon>
    </lineage>
</organism>
<comment type="caution">
    <text evidence="2">The sequence shown here is derived from an EMBL/GenBank/DDBJ whole genome shotgun (WGS) entry which is preliminary data.</text>
</comment>